<keyword evidence="5 8" id="KW-1133">Transmembrane helix</keyword>
<evidence type="ECO:0000256" key="2">
    <source>
        <dbReference type="ARBA" id="ARBA00008914"/>
    </source>
</evidence>
<evidence type="ECO:0000313" key="10">
    <source>
        <dbReference type="EMBL" id="OSQ44042.1"/>
    </source>
</evidence>
<dbReference type="EMBL" id="JFKB01000021">
    <property type="protein sequence ID" value="OSQ44042.1"/>
    <property type="molecule type" value="Genomic_DNA"/>
</dbReference>
<dbReference type="Pfam" id="PF00691">
    <property type="entry name" value="OmpA"/>
    <property type="match status" value="1"/>
</dbReference>
<dbReference type="PANTHER" id="PTHR30329:SF21">
    <property type="entry name" value="LIPOPROTEIN YIAD-RELATED"/>
    <property type="match status" value="1"/>
</dbReference>
<comment type="subcellular location">
    <subcellularLocation>
        <location evidence="1">Cell membrane</location>
        <topology evidence="1">Single-pass membrane protein</topology>
    </subcellularLocation>
</comment>
<evidence type="ECO:0000256" key="6">
    <source>
        <dbReference type="ARBA" id="ARBA00023136"/>
    </source>
</evidence>
<evidence type="ECO:0000256" key="4">
    <source>
        <dbReference type="ARBA" id="ARBA00022692"/>
    </source>
</evidence>
<dbReference type="Proteomes" id="UP000193396">
    <property type="component" value="Unassembled WGS sequence"/>
</dbReference>
<dbReference type="Pfam" id="PF13677">
    <property type="entry name" value="MotB_plug"/>
    <property type="match status" value="1"/>
</dbReference>
<proteinExistence type="inferred from homology"/>
<dbReference type="AlphaFoldDB" id="A0A1Y2L6L5"/>
<dbReference type="InterPro" id="IPR036737">
    <property type="entry name" value="OmpA-like_sf"/>
</dbReference>
<comment type="caution">
    <text evidence="10">The sequence shown here is derived from an EMBL/GenBank/DDBJ whole genome shotgun (WGS) entry which is preliminary data.</text>
</comment>
<dbReference type="InterPro" id="IPR006665">
    <property type="entry name" value="OmpA-like"/>
</dbReference>
<dbReference type="PANTHER" id="PTHR30329">
    <property type="entry name" value="STATOR ELEMENT OF FLAGELLAR MOTOR COMPLEX"/>
    <property type="match status" value="1"/>
</dbReference>
<evidence type="ECO:0000256" key="5">
    <source>
        <dbReference type="ARBA" id="ARBA00022989"/>
    </source>
</evidence>
<reference evidence="10 11" key="1">
    <citation type="submission" date="2014-03" db="EMBL/GenBank/DDBJ databases">
        <title>The draft genome sequence of Thalassospira alkalitolerans JCM 18968.</title>
        <authorList>
            <person name="Lai Q."/>
            <person name="Shao Z."/>
        </authorList>
    </citation>
    <scope>NUCLEOTIDE SEQUENCE [LARGE SCALE GENOMIC DNA]</scope>
    <source>
        <strain evidence="10 11">JCM 18968</strain>
    </source>
</reference>
<protein>
    <submittedName>
        <fullName evidence="10">Chemotaxis protein MotB</fullName>
    </submittedName>
</protein>
<evidence type="ECO:0000256" key="8">
    <source>
        <dbReference type="SAM" id="Phobius"/>
    </source>
</evidence>
<gene>
    <name evidence="10" type="ORF">TALK_19515</name>
</gene>
<evidence type="ECO:0000259" key="9">
    <source>
        <dbReference type="PROSITE" id="PS51123"/>
    </source>
</evidence>
<dbReference type="PROSITE" id="PS51123">
    <property type="entry name" value="OMPA_2"/>
    <property type="match status" value="1"/>
</dbReference>
<feature type="domain" description="OmpA-like" evidence="9">
    <location>
        <begin position="112"/>
        <end position="235"/>
    </location>
</feature>
<sequence>MMDDAPKRDDGNKPPPPWMLSLADLISLLLTFFVMLFAMSKVKIDRWDEVVDSLSQSIKPAPIEDSDEPIAQLNIPRVYRKPAMNLDYLSAVIDDAIDDNQVLGDATLSRDADKLVISLPGDILFISGSPDMTDKARQALFVLGGVLRNIGNRIGVQGHTDPRPVSGRGLYASNWELSLARAAAVANELKRSGYTDYINIYGFASSRYDQLPVMADEQKRFTMARRVDIVIEPHSGSGIGGS</sequence>
<keyword evidence="11" id="KW-1185">Reference proteome</keyword>
<accession>A0A1Y2L6L5</accession>
<dbReference type="InterPro" id="IPR025713">
    <property type="entry name" value="MotB-like_N_dom"/>
</dbReference>
<dbReference type="CDD" id="cd07185">
    <property type="entry name" value="OmpA_C-like"/>
    <property type="match status" value="1"/>
</dbReference>
<name>A0A1Y2L6L5_9PROT</name>
<comment type="similarity">
    <text evidence="2">Belongs to the MotB family.</text>
</comment>
<dbReference type="STRING" id="1293890.TALK_19515"/>
<evidence type="ECO:0000256" key="3">
    <source>
        <dbReference type="ARBA" id="ARBA00022475"/>
    </source>
</evidence>
<keyword evidence="6 7" id="KW-0472">Membrane</keyword>
<keyword evidence="4 8" id="KW-0812">Transmembrane</keyword>
<evidence type="ECO:0000313" key="11">
    <source>
        <dbReference type="Proteomes" id="UP000193396"/>
    </source>
</evidence>
<organism evidence="10 11">
    <name type="scientific">Thalassospira alkalitolerans</name>
    <dbReference type="NCBI Taxonomy" id="1293890"/>
    <lineage>
        <taxon>Bacteria</taxon>
        <taxon>Pseudomonadati</taxon>
        <taxon>Pseudomonadota</taxon>
        <taxon>Alphaproteobacteria</taxon>
        <taxon>Rhodospirillales</taxon>
        <taxon>Thalassospiraceae</taxon>
        <taxon>Thalassospira</taxon>
    </lineage>
</organism>
<feature type="transmembrane region" description="Helical" evidence="8">
    <location>
        <begin position="20"/>
        <end position="39"/>
    </location>
</feature>
<evidence type="ECO:0000256" key="7">
    <source>
        <dbReference type="PROSITE-ProRule" id="PRU00473"/>
    </source>
</evidence>
<dbReference type="InterPro" id="IPR050330">
    <property type="entry name" value="Bact_OuterMem_StrucFunc"/>
</dbReference>
<keyword evidence="3" id="KW-1003">Cell membrane</keyword>
<dbReference type="GO" id="GO:0005886">
    <property type="term" value="C:plasma membrane"/>
    <property type="evidence" value="ECO:0007669"/>
    <property type="project" value="UniProtKB-SubCell"/>
</dbReference>
<evidence type="ECO:0000256" key="1">
    <source>
        <dbReference type="ARBA" id="ARBA00004162"/>
    </source>
</evidence>
<dbReference type="Gene3D" id="3.30.1330.60">
    <property type="entry name" value="OmpA-like domain"/>
    <property type="match status" value="1"/>
</dbReference>
<dbReference type="SUPFAM" id="SSF103088">
    <property type="entry name" value="OmpA-like"/>
    <property type="match status" value="1"/>
</dbReference>